<gene>
    <name evidence="13" type="ORF">Cgig2_021215</name>
</gene>
<dbReference type="AlphaFoldDB" id="A0A9Q1KWC0"/>
<comment type="similarity">
    <text evidence="12">Belongs to the cytochrome P450 family.</text>
</comment>
<sequence>MKRNFRKLDDILQRWLDEHKQKRSEDDQDIMDVMLQVIDHKAIKNYNYDVDTMIITSGSDTNPISLTWAILLLLSNPYDTPISRPSTISLNFWLKWFLSRAQDELATKERIDKLLNQTFLASFTLLLAIVKETMRLYRAALFLVREFIKGSIVSGYNVETGTKLMVNIHQIFRVPQIWEDPLDFRPERFLTTHKDVDFKGKHFEFIPFGAGRRACPGVSFGLKYKYKEIVGPVS</sequence>
<comment type="subcellular location">
    <subcellularLocation>
        <location evidence="2">Membrane</location>
    </subcellularLocation>
</comment>
<dbReference type="Pfam" id="PF00067">
    <property type="entry name" value="p450"/>
    <property type="match status" value="1"/>
</dbReference>
<evidence type="ECO:0000313" key="14">
    <source>
        <dbReference type="Proteomes" id="UP001153076"/>
    </source>
</evidence>
<reference evidence="13" key="1">
    <citation type="submission" date="2022-04" db="EMBL/GenBank/DDBJ databases">
        <title>Carnegiea gigantea Genome sequencing and assembly v2.</title>
        <authorList>
            <person name="Copetti D."/>
            <person name="Sanderson M.J."/>
            <person name="Burquez A."/>
            <person name="Wojciechowski M.F."/>
        </authorList>
    </citation>
    <scope>NUCLEOTIDE SEQUENCE</scope>
    <source>
        <strain evidence="13">SGP5-SGP5p</strain>
        <tissue evidence="13">Aerial part</tissue>
    </source>
</reference>
<evidence type="ECO:0000256" key="4">
    <source>
        <dbReference type="ARBA" id="ARBA00022692"/>
    </source>
</evidence>
<dbReference type="GO" id="GO:0020037">
    <property type="term" value="F:heme binding"/>
    <property type="evidence" value="ECO:0007669"/>
    <property type="project" value="InterPro"/>
</dbReference>
<keyword evidence="6" id="KW-1133">Transmembrane helix</keyword>
<dbReference type="GO" id="GO:0005506">
    <property type="term" value="F:iron ion binding"/>
    <property type="evidence" value="ECO:0007669"/>
    <property type="project" value="InterPro"/>
</dbReference>
<dbReference type="SUPFAM" id="SSF48264">
    <property type="entry name" value="Cytochrome P450"/>
    <property type="match status" value="1"/>
</dbReference>
<comment type="cofactor">
    <cofactor evidence="1 11">
        <name>heme</name>
        <dbReference type="ChEBI" id="CHEBI:30413"/>
    </cofactor>
</comment>
<dbReference type="InterPro" id="IPR017972">
    <property type="entry name" value="Cyt_P450_CS"/>
</dbReference>
<keyword evidence="7 12" id="KW-0560">Oxidoreductase</keyword>
<proteinExistence type="inferred from homology"/>
<protein>
    <recommendedName>
        <fullName evidence="15">Cytochrome P450</fullName>
    </recommendedName>
</protein>
<keyword evidence="8 11" id="KW-0408">Iron</keyword>
<evidence type="ECO:0000256" key="10">
    <source>
        <dbReference type="ARBA" id="ARBA00023136"/>
    </source>
</evidence>
<organism evidence="13 14">
    <name type="scientific">Carnegiea gigantea</name>
    <dbReference type="NCBI Taxonomy" id="171969"/>
    <lineage>
        <taxon>Eukaryota</taxon>
        <taxon>Viridiplantae</taxon>
        <taxon>Streptophyta</taxon>
        <taxon>Embryophyta</taxon>
        <taxon>Tracheophyta</taxon>
        <taxon>Spermatophyta</taxon>
        <taxon>Magnoliopsida</taxon>
        <taxon>eudicotyledons</taxon>
        <taxon>Gunneridae</taxon>
        <taxon>Pentapetalae</taxon>
        <taxon>Caryophyllales</taxon>
        <taxon>Cactineae</taxon>
        <taxon>Cactaceae</taxon>
        <taxon>Cactoideae</taxon>
        <taxon>Echinocereeae</taxon>
        <taxon>Carnegiea</taxon>
    </lineage>
</organism>
<evidence type="ECO:0000256" key="8">
    <source>
        <dbReference type="ARBA" id="ARBA00023004"/>
    </source>
</evidence>
<dbReference type="Proteomes" id="UP001153076">
    <property type="component" value="Unassembled WGS sequence"/>
</dbReference>
<evidence type="ECO:0000256" key="9">
    <source>
        <dbReference type="ARBA" id="ARBA00023033"/>
    </source>
</evidence>
<dbReference type="PANTHER" id="PTHR47947:SF26">
    <property type="entry name" value="CYTOCHROME P450"/>
    <property type="match status" value="1"/>
</dbReference>
<evidence type="ECO:0008006" key="15">
    <source>
        <dbReference type="Google" id="ProtNLM"/>
    </source>
</evidence>
<evidence type="ECO:0000256" key="3">
    <source>
        <dbReference type="ARBA" id="ARBA00022617"/>
    </source>
</evidence>
<dbReference type="PANTHER" id="PTHR47947">
    <property type="entry name" value="CYTOCHROME P450 82C3-RELATED"/>
    <property type="match status" value="1"/>
</dbReference>
<dbReference type="GO" id="GO:0016705">
    <property type="term" value="F:oxidoreductase activity, acting on paired donors, with incorporation or reduction of molecular oxygen"/>
    <property type="evidence" value="ECO:0007669"/>
    <property type="project" value="InterPro"/>
</dbReference>
<keyword evidence="14" id="KW-1185">Reference proteome</keyword>
<evidence type="ECO:0000313" key="13">
    <source>
        <dbReference type="EMBL" id="KAJ8450743.1"/>
    </source>
</evidence>
<evidence type="ECO:0000256" key="1">
    <source>
        <dbReference type="ARBA" id="ARBA00001971"/>
    </source>
</evidence>
<dbReference type="PRINTS" id="PR00465">
    <property type="entry name" value="EP450IV"/>
</dbReference>
<keyword evidence="9 12" id="KW-0503">Monooxygenase</keyword>
<evidence type="ECO:0000256" key="11">
    <source>
        <dbReference type="PIRSR" id="PIRSR602403-1"/>
    </source>
</evidence>
<dbReference type="InterPro" id="IPR050651">
    <property type="entry name" value="Plant_Cytochrome_P450_Monoox"/>
</dbReference>
<evidence type="ECO:0000256" key="6">
    <source>
        <dbReference type="ARBA" id="ARBA00022989"/>
    </source>
</evidence>
<feature type="binding site" description="axial binding residue" evidence="11">
    <location>
        <position position="215"/>
    </location>
    <ligand>
        <name>heme</name>
        <dbReference type="ChEBI" id="CHEBI:30413"/>
    </ligand>
    <ligandPart>
        <name>Fe</name>
        <dbReference type="ChEBI" id="CHEBI:18248"/>
    </ligandPart>
</feature>
<dbReference type="InterPro" id="IPR036396">
    <property type="entry name" value="Cyt_P450_sf"/>
</dbReference>
<keyword evidence="3 11" id="KW-0349">Heme</keyword>
<dbReference type="PROSITE" id="PS00086">
    <property type="entry name" value="CYTOCHROME_P450"/>
    <property type="match status" value="1"/>
</dbReference>
<evidence type="ECO:0000256" key="7">
    <source>
        <dbReference type="ARBA" id="ARBA00023002"/>
    </source>
</evidence>
<dbReference type="OrthoDB" id="2789670at2759"/>
<name>A0A9Q1KWC0_9CARY</name>
<dbReference type="GO" id="GO:0016020">
    <property type="term" value="C:membrane"/>
    <property type="evidence" value="ECO:0007669"/>
    <property type="project" value="UniProtKB-SubCell"/>
</dbReference>
<dbReference type="Gene3D" id="1.10.630.10">
    <property type="entry name" value="Cytochrome P450"/>
    <property type="match status" value="1"/>
</dbReference>
<dbReference type="PRINTS" id="PR00385">
    <property type="entry name" value="P450"/>
</dbReference>
<evidence type="ECO:0000256" key="5">
    <source>
        <dbReference type="ARBA" id="ARBA00022723"/>
    </source>
</evidence>
<dbReference type="InterPro" id="IPR002403">
    <property type="entry name" value="Cyt_P450_E_grp-IV"/>
</dbReference>
<dbReference type="GO" id="GO:0004497">
    <property type="term" value="F:monooxygenase activity"/>
    <property type="evidence" value="ECO:0007669"/>
    <property type="project" value="UniProtKB-KW"/>
</dbReference>
<keyword evidence="4" id="KW-0812">Transmembrane</keyword>
<keyword evidence="5 11" id="KW-0479">Metal-binding</keyword>
<keyword evidence="10" id="KW-0472">Membrane</keyword>
<dbReference type="EMBL" id="JAKOGI010000013">
    <property type="protein sequence ID" value="KAJ8450743.1"/>
    <property type="molecule type" value="Genomic_DNA"/>
</dbReference>
<comment type="caution">
    <text evidence="13">The sequence shown here is derived from an EMBL/GenBank/DDBJ whole genome shotgun (WGS) entry which is preliminary data.</text>
</comment>
<evidence type="ECO:0000256" key="12">
    <source>
        <dbReference type="RuleBase" id="RU000461"/>
    </source>
</evidence>
<dbReference type="InterPro" id="IPR001128">
    <property type="entry name" value="Cyt_P450"/>
</dbReference>
<accession>A0A9Q1KWC0</accession>
<evidence type="ECO:0000256" key="2">
    <source>
        <dbReference type="ARBA" id="ARBA00004370"/>
    </source>
</evidence>